<keyword evidence="4" id="KW-1185">Reference proteome</keyword>
<feature type="region of interest" description="Disordered" evidence="2">
    <location>
        <begin position="267"/>
        <end position="297"/>
    </location>
</feature>
<evidence type="ECO:0000256" key="2">
    <source>
        <dbReference type="SAM" id="MobiDB-lite"/>
    </source>
</evidence>
<evidence type="ECO:0000313" key="3">
    <source>
        <dbReference type="EMBL" id="KIO31942.1"/>
    </source>
</evidence>
<evidence type="ECO:0000256" key="1">
    <source>
        <dbReference type="SAM" id="Coils"/>
    </source>
</evidence>
<gene>
    <name evidence="3" type="ORF">M407DRAFT_19203</name>
</gene>
<feature type="compositionally biased region" description="Low complexity" evidence="2">
    <location>
        <begin position="87"/>
        <end position="97"/>
    </location>
</feature>
<reference evidence="4" key="2">
    <citation type="submission" date="2015-01" db="EMBL/GenBank/DDBJ databases">
        <title>Evolutionary Origins and Diversification of the Mycorrhizal Mutualists.</title>
        <authorList>
            <consortium name="DOE Joint Genome Institute"/>
            <consortium name="Mycorrhizal Genomics Consortium"/>
            <person name="Kohler A."/>
            <person name="Kuo A."/>
            <person name="Nagy L.G."/>
            <person name="Floudas D."/>
            <person name="Copeland A."/>
            <person name="Barry K.W."/>
            <person name="Cichocki N."/>
            <person name="Veneault-Fourrey C."/>
            <person name="LaButti K."/>
            <person name="Lindquist E.A."/>
            <person name="Lipzen A."/>
            <person name="Lundell T."/>
            <person name="Morin E."/>
            <person name="Murat C."/>
            <person name="Riley R."/>
            <person name="Ohm R."/>
            <person name="Sun H."/>
            <person name="Tunlid A."/>
            <person name="Henrissat B."/>
            <person name="Grigoriev I.V."/>
            <person name="Hibbett D.S."/>
            <person name="Martin F."/>
        </authorList>
    </citation>
    <scope>NUCLEOTIDE SEQUENCE [LARGE SCALE GENOMIC DNA]</scope>
    <source>
        <strain evidence="4">MUT 4182</strain>
    </source>
</reference>
<protein>
    <submittedName>
        <fullName evidence="3">Uncharacterized protein</fullName>
    </submittedName>
</protein>
<sequence>MFAKLFETRTTEDSVATLTARPTLFNQALCKLKTALKRFSKDKKTALHVEEPNSQRRQNIESQVQTSQAHLSTEDIIVPSACSEATTSISSSRSPSPLNWAPPLGSLPSSAITTPPPSPPPTTTPPTASCPKLLFIRSRQATLDLAAANKRVVELEATIARRKFDHESYVQRIEKWNLPGRIKRATEERDLFNSRIKRAEEELAQKTAERLKMEEEWFDERQRRTRIIAQLILLAAKIEVGESAKEYAELEAKYLKLQSQLDSVYNEADHQALDSEGSAANDGGHQGRLSAGPCPSQ</sequence>
<dbReference type="AlphaFoldDB" id="A0A0C3MDW0"/>
<feature type="coiled-coil region" evidence="1">
    <location>
        <begin position="182"/>
        <end position="216"/>
    </location>
</feature>
<accession>A0A0C3MDW0</accession>
<evidence type="ECO:0000313" key="4">
    <source>
        <dbReference type="Proteomes" id="UP000054248"/>
    </source>
</evidence>
<organism evidence="3 4">
    <name type="scientific">Tulasnella calospora MUT 4182</name>
    <dbReference type="NCBI Taxonomy" id="1051891"/>
    <lineage>
        <taxon>Eukaryota</taxon>
        <taxon>Fungi</taxon>
        <taxon>Dikarya</taxon>
        <taxon>Basidiomycota</taxon>
        <taxon>Agaricomycotina</taxon>
        <taxon>Agaricomycetes</taxon>
        <taxon>Cantharellales</taxon>
        <taxon>Tulasnellaceae</taxon>
        <taxon>Tulasnella</taxon>
    </lineage>
</organism>
<reference evidence="3 4" key="1">
    <citation type="submission" date="2014-04" db="EMBL/GenBank/DDBJ databases">
        <authorList>
            <consortium name="DOE Joint Genome Institute"/>
            <person name="Kuo A."/>
            <person name="Girlanda M."/>
            <person name="Perotto S."/>
            <person name="Kohler A."/>
            <person name="Nagy L.G."/>
            <person name="Floudas D."/>
            <person name="Copeland A."/>
            <person name="Barry K.W."/>
            <person name="Cichocki N."/>
            <person name="Veneault-Fourrey C."/>
            <person name="LaButti K."/>
            <person name="Lindquist E.A."/>
            <person name="Lipzen A."/>
            <person name="Lundell T."/>
            <person name="Morin E."/>
            <person name="Murat C."/>
            <person name="Sun H."/>
            <person name="Tunlid A."/>
            <person name="Henrissat B."/>
            <person name="Grigoriev I.V."/>
            <person name="Hibbett D.S."/>
            <person name="Martin F."/>
            <person name="Nordberg H.P."/>
            <person name="Cantor M.N."/>
            <person name="Hua S.X."/>
        </authorList>
    </citation>
    <scope>NUCLEOTIDE SEQUENCE [LARGE SCALE GENOMIC DNA]</scope>
    <source>
        <strain evidence="3 4">MUT 4182</strain>
    </source>
</reference>
<feature type="compositionally biased region" description="Pro residues" evidence="2">
    <location>
        <begin position="114"/>
        <end position="124"/>
    </location>
</feature>
<feature type="coiled-coil region" evidence="1">
    <location>
        <begin position="240"/>
        <end position="267"/>
    </location>
</feature>
<feature type="region of interest" description="Disordered" evidence="2">
    <location>
        <begin position="87"/>
        <end position="130"/>
    </location>
</feature>
<dbReference type="HOGENOM" id="CLU_937477_0_0_1"/>
<keyword evidence="1" id="KW-0175">Coiled coil</keyword>
<proteinExistence type="predicted"/>
<dbReference type="EMBL" id="KN822959">
    <property type="protein sequence ID" value="KIO31942.1"/>
    <property type="molecule type" value="Genomic_DNA"/>
</dbReference>
<name>A0A0C3MDW0_9AGAM</name>
<dbReference type="Proteomes" id="UP000054248">
    <property type="component" value="Unassembled WGS sequence"/>
</dbReference>
<dbReference type="OrthoDB" id="3264715at2759"/>